<dbReference type="PANTHER" id="PTHR43244">
    <property type="match status" value="1"/>
</dbReference>
<dbReference type="InterPro" id="IPR011251">
    <property type="entry name" value="Luciferase-like_dom"/>
</dbReference>
<reference evidence="3" key="1">
    <citation type="submission" date="2020-05" db="EMBL/GenBank/DDBJ databases">
        <authorList>
            <person name="Chiriac C."/>
            <person name="Salcher M."/>
            <person name="Ghai R."/>
            <person name="Kavagutti S V."/>
        </authorList>
    </citation>
    <scope>NUCLEOTIDE SEQUENCE</scope>
</reference>
<dbReference type="SUPFAM" id="SSF51679">
    <property type="entry name" value="Bacterial luciferase-like"/>
    <property type="match status" value="1"/>
</dbReference>
<dbReference type="GO" id="GO:0016705">
    <property type="term" value="F:oxidoreductase activity, acting on paired donors, with incorporation or reduction of molecular oxygen"/>
    <property type="evidence" value="ECO:0007669"/>
    <property type="project" value="InterPro"/>
</dbReference>
<dbReference type="AlphaFoldDB" id="A0A6J7DEG8"/>
<evidence type="ECO:0000259" key="2">
    <source>
        <dbReference type="Pfam" id="PF00296"/>
    </source>
</evidence>
<evidence type="ECO:0000313" key="3">
    <source>
        <dbReference type="EMBL" id="CAB4869067.1"/>
    </source>
</evidence>
<dbReference type="PANTHER" id="PTHR43244:SF1">
    <property type="entry name" value="5,10-METHYLENETETRAHYDROMETHANOPTERIN REDUCTASE"/>
    <property type="match status" value="1"/>
</dbReference>
<proteinExistence type="predicted"/>
<organism evidence="3">
    <name type="scientific">freshwater metagenome</name>
    <dbReference type="NCBI Taxonomy" id="449393"/>
    <lineage>
        <taxon>unclassified sequences</taxon>
        <taxon>metagenomes</taxon>
        <taxon>ecological metagenomes</taxon>
    </lineage>
</organism>
<name>A0A6J7DEG8_9ZZZZ</name>
<keyword evidence="1" id="KW-0560">Oxidoreductase</keyword>
<dbReference type="InterPro" id="IPR036661">
    <property type="entry name" value="Luciferase-like_sf"/>
</dbReference>
<accession>A0A6J7DEG8</accession>
<dbReference type="Pfam" id="PF00296">
    <property type="entry name" value="Bac_luciferase"/>
    <property type="match status" value="1"/>
</dbReference>
<feature type="domain" description="Luciferase-like" evidence="2">
    <location>
        <begin position="16"/>
        <end position="311"/>
    </location>
</feature>
<dbReference type="EMBL" id="CAFBLQ010000052">
    <property type="protein sequence ID" value="CAB4869067.1"/>
    <property type="molecule type" value="Genomic_DNA"/>
</dbReference>
<gene>
    <name evidence="3" type="ORF">UFOPK3423_00638</name>
</gene>
<dbReference type="InterPro" id="IPR050564">
    <property type="entry name" value="F420-G6PD/mer"/>
</dbReference>
<sequence>MPNLGVTIPVLHTPGHKFGELAQLADGAGFRSLWLSEEYRNPFVMHSLTAAATSRITLATGIAQAFARSPFEMANAAVDVDELSGGRLILGIGSAGDDWLRAFHTSDASNVVARISEYVDVLRASWRYFQSGASPDIRYEGDWYRFEPLALNPWSARDMARPTIPIYLAAMRPRMLRLAGAKADGAIGYAHTAEFARRKVRPALAEGARSTGRDPSEVDYACLTVCSVSSDRAEAMRRAKLQVGIYVAVDITDPVVHLHGLQAEQAAIRAAIEKDGFAAAGDATSDEVVELFAIAGTPDEARKKAAAFQEAIPHVVLSPPYAPALSPEETEDSFRNIVETFGNAD</sequence>
<protein>
    <submittedName>
        <fullName evidence="3">Unannotated protein</fullName>
    </submittedName>
</protein>
<dbReference type="CDD" id="cd01097">
    <property type="entry name" value="Tetrahydromethanopterin_reductase"/>
    <property type="match status" value="1"/>
</dbReference>
<dbReference type="Gene3D" id="3.20.20.30">
    <property type="entry name" value="Luciferase-like domain"/>
    <property type="match status" value="1"/>
</dbReference>
<evidence type="ECO:0000256" key="1">
    <source>
        <dbReference type="ARBA" id="ARBA00023002"/>
    </source>
</evidence>